<proteinExistence type="predicted"/>
<evidence type="ECO:0000313" key="2">
    <source>
        <dbReference type="Proteomes" id="UP000799772"/>
    </source>
</evidence>
<keyword evidence="2" id="KW-1185">Reference proteome</keyword>
<comment type="caution">
    <text evidence="1">The sequence shown here is derived from an EMBL/GenBank/DDBJ whole genome shotgun (WGS) entry which is preliminary data.</text>
</comment>
<dbReference type="AlphaFoldDB" id="A0A9P4IL90"/>
<reference evidence="1" key="1">
    <citation type="journal article" date="2020" name="Stud. Mycol.">
        <title>101 Dothideomycetes genomes: a test case for predicting lifestyles and emergence of pathogens.</title>
        <authorList>
            <person name="Haridas S."/>
            <person name="Albert R."/>
            <person name="Binder M."/>
            <person name="Bloem J."/>
            <person name="Labutti K."/>
            <person name="Salamov A."/>
            <person name="Andreopoulos B."/>
            <person name="Baker S."/>
            <person name="Barry K."/>
            <person name="Bills G."/>
            <person name="Bluhm B."/>
            <person name="Cannon C."/>
            <person name="Castanera R."/>
            <person name="Culley D."/>
            <person name="Daum C."/>
            <person name="Ezra D."/>
            <person name="Gonzalez J."/>
            <person name="Henrissat B."/>
            <person name="Kuo A."/>
            <person name="Liang C."/>
            <person name="Lipzen A."/>
            <person name="Lutzoni F."/>
            <person name="Magnuson J."/>
            <person name="Mondo S."/>
            <person name="Nolan M."/>
            <person name="Ohm R."/>
            <person name="Pangilinan J."/>
            <person name="Park H.-J."/>
            <person name="Ramirez L."/>
            <person name="Alfaro M."/>
            <person name="Sun H."/>
            <person name="Tritt A."/>
            <person name="Yoshinaga Y."/>
            <person name="Zwiers L.-H."/>
            <person name="Turgeon B."/>
            <person name="Goodwin S."/>
            <person name="Spatafora J."/>
            <person name="Crous P."/>
            <person name="Grigoriev I."/>
        </authorList>
    </citation>
    <scope>NUCLEOTIDE SEQUENCE</scope>
    <source>
        <strain evidence="1">CBS 133067</strain>
    </source>
</reference>
<feature type="non-terminal residue" evidence="1">
    <location>
        <position position="1"/>
    </location>
</feature>
<sequence>TCPSGYACIDDADSCDPGNGGADCSGTCYKSCGGFAGLPCGYGYTCVDNPSDDCNPKKGGADCPGICTPTKSTTLTARATTSANPESENKSCGGLLGKQCDAGYDCLDDPSDDCDPSKGGADCIGICTPSKTCGGFVGKPCADGYYCYNSNSQCTDCFGTCVKTGGSCGGFTGKPCPKPLVCVDMKGDGCDPKHGGADCPGVCVVKGTKVPENPSVPVDSCQENGEC</sequence>
<protein>
    <submittedName>
        <fullName evidence="1">Uncharacterized protein</fullName>
    </submittedName>
</protein>
<dbReference type="Proteomes" id="UP000799772">
    <property type="component" value="Unassembled WGS sequence"/>
</dbReference>
<gene>
    <name evidence="1" type="ORF">NA57DRAFT_35466</name>
</gene>
<dbReference type="OrthoDB" id="3799394at2759"/>
<evidence type="ECO:0000313" key="1">
    <source>
        <dbReference type="EMBL" id="KAF2101797.1"/>
    </source>
</evidence>
<dbReference type="EMBL" id="ML978123">
    <property type="protein sequence ID" value="KAF2101797.1"/>
    <property type="molecule type" value="Genomic_DNA"/>
</dbReference>
<accession>A0A9P4IL90</accession>
<organism evidence="1 2">
    <name type="scientific">Rhizodiscina lignyota</name>
    <dbReference type="NCBI Taxonomy" id="1504668"/>
    <lineage>
        <taxon>Eukaryota</taxon>
        <taxon>Fungi</taxon>
        <taxon>Dikarya</taxon>
        <taxon>Ascomycota</taxon>
        <taxon>Pezizomycotina</taxon>
        <taxon>Dothideomycetes</taxon>
        <taxon>Pleosporomycetidae</taxon>
        <taxon>Aulographales</taxon>
        <taxon>Rhizodiscinaceae</taxon>
        <taxon>Rhizodiscina</taxon>
    </lineage>
</organism>
<name>A0A9P4IL90_9PEZI</name>